<dbReference type="Proteomes" id="UP000016570">
    <property type="component" value="Unassembled WGS sequence"/>
</dbReference>
<dbReference type="STRING" id="1219065.VPR01S_03_01000"/>
<evidence type="ECO:0000256" key="1">
    <source>
        <dbReference type="SAM" id="MobiDB-lite"/>
    </source>
</evidence>
<protein>
    <submittedName>
        <fullName evidence="2">Uncharacterized protein</fullName>
    </submittedName>
</protein>
<feature type="region of interest" description="Disordered" evidence="1">
    <location>
        <begin position="1"/>
        <end position="34"/>
    </location>
</feature>
<reference evidence="2 3" key="1">
    <citation type="submission" date="2013-09" db="EMBL/GenBank/DDBJ databases">
        <title>Whole genome shotgun sequence of Vibrio proteolyticus NBRC 13287.</title>
        <authorList>
            <person name="Isaki S."/>
            <person name="Hosoyama A."/>
            <person name="Numata M."/>
            <person name="Hashimoto M."/>
            <person name="Hosoyama Y."/>
            <person name="Tsuchikane K."/>
            <person name="Noguchi M."/>
            <person name="Hirakata S."/>
            <person name="Ichikawa N."/>
            <person name="Ohji S."/>
            <person name="Yamazoe A."/>
            <person name="Fujita N."/>
        </authorList>
    </citation>
    <scope>NUCLEOTIDE SEQUENCE [LARGE SCALE GENOMIC DNA]</scope>
    <source>
        <strain evidence="2 3">NBRC 13287</strain>
    </source>
</reference>
<keyword evidence="3" id="KW-1185">Reference proteome</keyword>
<sequence length="63" mass="6693">MSSNSIFPKGSVAHENELKPTPANNSDADAGNFFPKTSIAYENEVRANRVTPGAGQGFLPSKK</sequence>
<dbReference type="EMBL" id="BATJ01000003">
    <property type="protein sequence ID" value="GAD66191.1"/>
    <property type="molecule type" value="Genomic_DNA"/>
</dbReference>
<organism evidence="2 3">
    <name type="scientific">Vibrio proteolyticus NBRC 13287</name>
    <dbReference type="NCBI Taxonomy" id="1219065"/>
    <lineage>
        <taxon>Bacteria</taxon>
        <taxon>Pseudomonadati</taxon>
        <taxon>Pseudomonadota</taxon>
        <taxon>Gammaproteobacteria</taxon>
        <taxon>Vibrionales</taxon>
        <taxon>Vibrionaceae</taxon>
        <taxon>Vibrio</taxon>
    </lineage>
</organism>
<comment type="caution">
    <text evidence="2">The sequence shown here is derived from an EMBL/GenBank/DDBJ whole genome shotgun (WGS) entry which is preliminary data.</text>
</comment>
<name>U2ZER6_VIBPR</name>
<dbReference type="RefSeq" id="WP_021704181.1">
    <property type="nucleotide sequence ID" value="NZ_BATJ01000003.1"/>
</dbReference>
<evidence type="ECO:0000313" key="2">
    <source>
        <dbReference type="EMBL" id="GAD66191.1"/>
    </source>
</evidence>
<proteinExistence type="predicted"/>
<gene>
    <name evidence="2" type="ORF">VPR01S_03_01000</name>
</gene>
<evidence type="ECO:0000313" key="3">
    <source>
        <dbReference type="Proteomes" id="UP000016570"/>
    </source>
</evidence>
<dbReference type="AlphaFoldDB" id="U2ZER6"/>
<accession>U2ZER6</accession>